<reference evidence="1 2" key="1">
    <citation type="journal article" date="2013" name="Sci. Rep.">
        <title>Extraordinary expansion of a Sorangium cellulosum genome from an alkaline milieu.</title>
        <authorList>
            <person name="Han K."/>
            <person name="Li Z.F."/>
            <person name="Peng R."/>
            <person name="Zhu L.P."/>
            <person name="Zhou T."/>
            <person name="Wang L.G."/>
            <person name="Li S.G."/>
            <person name="Zhang X.B."/>
            <person name="Hu W."/>
            <person name="Wu Z.H."/>
            <person name="Qin N."/>
            <person name="Li Y.Z."/>
        </authorList>
    </citation>
    <scope>NUCLEOTIDE SEQUENCE [LARGE SCALE GENOMIC DNA]</scope>
    <source>
        <strain evidence="1 2">So0157-2</strain>
    </source>
</reference>
<dbReference type="AlphaFoldDB" id="S4Y0F2"/>
<proteinExistence type="predicted"/>
<dbReference type="Proteomes" id="UP000014803">
    <property type="component" value="Chromosome"/>
</dbReference>
<dbReference type="EMBL" id="CP003969">
    <property type="protein sequence ID" value="AGP37961.1"/>
    <property type="molecule type" value="Genomic_DNA"/>
</dbReference>
<evidence type="ECO:0000313" key="1">
    <source>
        <dbReference type="EMBL" id="AGP37961.1"/>
    </source>
</evidence>
<dbReference type="PATRIC" id="fig|1254432.3.peg.6322"/>
<protein>
    <submittedName>
        <fullName evidence="1">Uncharacterized protein</fullName>
    </submittedName>
</protein>
<sequence length="30" mass="3349">MARSAAPRRDHLRGSAIDLRIAARLEGERC</sequence>
<name>S4Y0F2_SORCE</name>
<accession>S4Y0F2</accession>
<evidence type="ECO:0000313" key="2">
    <source>
        <dbReference type="Proteomes" id="UP000014803"/>
    </source>
</evidence>
<organism evidence="1 2">
    <name type="scientific">Sorangium cellulosum So0157-2</name>
    <dbReference type="NCBI Taxonomy" id="1254432"/>
    <lineage>
        <taxon>Bacteria</taxon>
        <taxon>Pseudomonadati</taxon>
        <taxon>Myxococcota</taxon>
        <taxon>Polyangia</taxon>
        <taxon>Polyangiales</taxon>
        <taxon>Polyangiaceae</taxon>
        <taxon>Sorangium</taxon>
    </lineage>
</organism>
<dbReference type="STRING" id="1254432.SCE1572_27930"/>
<gene>
    <name evidence="1" type="ORF">SCE1572_27930</name>
</gene>
<dbReference type="HOGENOM" id="CLU_3405508_0_0_7"/>
<dbReference type="KEGG" id="scu:SCE1572_27930"/>